<reference evidence="2" key="1">
    <citation type="submission" date="2018-05" db="EMBL/GenBank/DDBJ databases">
        <authorList>
            <person name="Lanie J.A."/>
            <person name="Ng W.-L."/>
            <person name="Kazmierczak K.M."/>
            <person name="Andrzejewski T.M."/>
            <person name="Davidsen T.M."/>
            <person name="Wayne K.J."/>
            <person name="Tettelin H."/>
            <person name="Glass J.I."/>
            <person name="Rusch D."/>
            <person name="Podicherti R."/>
            <person name="Tsui H.-C.T."/>
            <person name="Winkler M.E."/>
        </authorList>
    </citation>
    <scope>NUCLEOTIDE SEQUENCE</scope>
</reference>
<dbReference type="EMBL" id="UINC01009725">
    <property type="protein sequence ID" value="SVA43548.1"/>
    <property type="molecule type" value="Genomic_DNA"/>
</dbReference>
<name>A0A381VUV1_9ZZZZ</name>
<keyword evidence="1" id="KW-0472">Membrane</keyword>
<evidence type="ECO:0000256" key="1">
    <source>
        <dbReference type="SAM" id="Phobius"/>
    </source>
</evidence>
<protein>
    <submittedName>
        <fullName evidence="2">Uncharacterized protein</fullName>
    </submittedName>
</protein>
<feature type="non-terminal residue" evidence="2">
    <location>
        <position position="82"/>
    </location>
</feature>
<feature type="transmembrane region" description="Helical" evidence="1">
    <location>
        <begin position="21"/>
        <end position="39"/>
    </location>
</feature>
<organism evidence="2">
    <name type="scientific">marine metagenome</name>
    <dbReference type="NCBI Taxonomy" id="408172"/>
    <lineage>
        <taxon>unclassified sequences</taxon>
        <taxon>metagenomes</taxon>
        <taxon>ecological metagenomes</taxon>
    </lineage>
</organism>
<keyword evidence="1" id="KW-0812">Transmembrane</keyword>
<gene>
    <name evidence="2" type="ORF">METZ01_LOCUS96402</name>
</gene>
<sequence>MLSLMLFPRKIKTRLRFHIQCVFILISIPVFFTLFSSNIEVEAKEDVESTSEDKSNYENLKTFSEVLSLIESTYVEKVSSKK</sequence>
<evidence type="ECO:0000313" key="2">
    <source>
        <dbReference type="EMBL" id="SVA43548.1"/>
    </source>
</evidence>
<accession>A0A381VUV1</accession>
<keyword evidence="1" id="KW-1133">Transmembrane helix</keyword>
<dbReference type="AlphaFoldDB" id="A0A381VUV1"/>
<proteinExistence type="predicted"/>